<dbReference type="PANTHER" id="PTHR30055:SF234">
    <property type="entry name" value="HTH-TYPE TRANSCRIPTIONAL REGULATOR BETI"/>
    <property type="match status" value="1"/>
</dbReference>
<feature type="region of interest" description="Disordered" evidence="5">
    <location>
        <begin position="1"/>
        <end position="38"/>
    </location>
</feature>
<keyword evidence="1" id="KW-0805">Transcription regulation</keyword>
<dbReference type="EMBL" id="BNBO01000050">
    <property type="protein sequence ID" value="GHH81060.1"/>
    <property type="molecule type" value="Genomic_DNA"/>
</dbReference>
<name>A0A919GBW1_9ACTN</name>
<feature type="domain" description="HTH tetR-type" evidence="6">
    <location>
        <begin position="39"/>
        <end position="98"/>
    </location>
</feature>
<evidence type="ECO:0000256" key="2">
    <source>
        <dbReference type="ARBA" id="ARBA00023125"/>
    </source>
</evidence>
<evidence type="ECO:0000256" key="3">
    <source>
        <dbReference type="ARBA" id="ARBA00023163"/>
    </source>
</evidence>
<feature type="DNA-binding region" description="H-T-H motif" evidence="4">
    <location>
        <begin position="61"/>
        <end position="80"/>
    </location>
</feature>
<gene>
    <name evidence="7" type="ORF">GCM10018781_62830</name>
</gene>
<dbReference type="InterPro" id="IPR009057">
    <property type="entry name" value="Homeodomain-like_sf"/>
</dbReference>
<organism evidence="7 8">
    <name type="scientific">Kitasatospora indigofera</name>
    <dbReference type="NCBI Taxonomy" id="67307"/>
    <lineage>
        <taxon>Bacteria</taxon>
        <taxon>Bacillati</taxon>
        <taxon>Actinomycetota</taxon>
        <taxon>Actinomycetes</taxon>
        <taxon>Kitasatosporales</taxon>
        <taxon>Streptomycetaceae</taxon>
        <taxon>Kitasatospora</taxon>
    </lineage>
</organism>
<keyword evidence="2 4" id="KW-0238">DNA-binding</keyword>
<dbReference type="SUPFAM" id="SSF48498">
    <property type="entry name" value="Tetracyclin repressor-like, C-terminal domain"/>
    <property type="match status" value="1"/>
</dbReference>
<dbReference type="SUPFAM" id="SSF46689">
    <property type="entry name" value="Homeodomain-like"/>
    <property type="match status" value="1"/>
</dbReference>
<keyword evidence="3" id="KW-0804">Transcription</keyword>
<dbReference type="InterPro" id="IPR049445">
    <property type="entry name" value="TetR_SbtR-like_C"/>
</dbReference>
<dbReference type="InterPro" id="IPR036271">
    <property type="entry name" value="Tet_transcr_reg_TetR-rel_C_sf"/>
</dbReference>
<accession>A0A919GBW1</accession>
<reference evidence="7" key="2">
    <citation type="submission" date="2020-09" db="EMBL/GenBank/DDBJ databases">
        <authorList>
            <person name="Sun Q."/>
            <person name="Ohkuma M."/>
        </authorList>
    </citation>
    <scope>NUCLEOTIDE SEQUENCE</scope>
    <source>
        <strain evidence="7">JCM 4646</strain>
    </source>
</reference>
<evidence type="ECO:0000256" key="1">
    <source>
        <dbReference type="ARBA" id="ARBA00023015"/>
    </source>
</evidence>
<dbReference type="GO" id="GO:0000976">
    <property type="term" value="F:transcription cis-regulatory region binding"/>
    <property type="evidence" value="ECO:0007669"/>
    <property type="project" value="TreeGrafter"/>
</dbReference>
<dbReference type="Gene3D" id="1.10.357.10">
    <property type="entry name" value="Tetracycline Repressor, domain 2"/>
    <property type="match status" value="1"/>
</dbReference>
<reference evidence="7" key="1">
    <citation type="journal article" date="2014" name="Int. J. Syst. Evol. Microbiol.">
        <title>Complete genome sequence of Corynebacterium casei LMG S-19264T (=DSM 44701T), isolated from a smear-ripened cheese.</title>
        <authorList>
            <consortium name="US DOE Joint Genome Institute (JGI-PGF)"/>
            <person name="Walter F."/>
            <person name="Albersmeier A."/>
            <person name="Kalinowski J."/>
            <person name="Ruckert C."/>
        </authorList>
    </citation>
    <scope>NUCLEOTIDE SEQUENCE</scope>
    <source>
        <strain evidence="7">JCM 4646</strain>
    </source>
</reference>
<keyword evidence="8" id="KW-1185">Reference proteome</keyword>
<feature type="compositionally biased region" description="Pro residues" evidence="5">
    <location>
        <begin position="7"/>
        <end position="32"/>
    </location>
</feature>
<dbReference type="RefSeq" id="WP_308438418.1">
    <property type="nucleotide sequence ID" value="NZ_BNBO01000050.1"/>
</dbReference>
<comment type="caution">
    <text evidence="7">The sequence shown here is derived from an EMBL/GenBank/DDBJ whole genome shotgun (WGS) entry which is preliminary data.</text>
</comment>
<dbReference type="Proteomes" id="UP000617734">
    <property type="component" value="Unassembled WGS sequence"/>
</dbReference>
<dbReference type="PRINTS" id="PR00455">
    <property type="entry name" value="HTHTETR"/>
</dbReference>
<proteinExistence type="predicted"/>
<evidence type="ECO:0000259" key="6">
    <source>
        <dbReference type="PROSITE" id="PS50977"/>
    </source>
</evidence>
<protein>
    <submittedName>
        <fullName evidence="7">TetR family transcriptional regulator</fullName>
    </submittedName>
</protein>
<evidence type="ECO:0000256" key="4">
    <source>
        <dbReference type="PROSITE-ProRule" id="PRU00335"/>
    </source>
</evidence>
<evidence type="ECO:0000313" key="7">
    <source>
        <dbReference type="EMBL" id="GHH81060.1"/>
    </source>
</evidence>
<sequence>MPEDAAPTPPGRPPTHPAPPARPQRQPQPQPPAMRADARRNHDRIVAVAGAVIAEHGAEASLEQIARHAGVGSATLHRHFPTRQALLETVFKGRVEALCAKAQDLLPDPDPAAALITWLRAVGAHAVANRGLGASLMQGARDADPALGSTCHAMIVDAGDALLARARQAHAVRPEVTTTQLLKLVSAIALATEREPDGAAEADRLLSLAIDGVRPR</sequence>
<dbReference type="Pfam" id="PF00440">
    <property type="entry name" value="TetR_N"/>
    <property type="match status" value="1"/>
</dbReference>
<dbReference type="InterPro" id="IPR050109">
    <property type="entry name" value="HTH-type_TetR-like_transc_reg"/>
</dbReference>
<dbReference type="PANTHER" id="PTHR30055">
    <property type="entry name" value="HTH-TYPE TRANSCRIPTIONAL REGULATOR RUTR"/>
    <property type="match status" value="1"/>
</dbReference>
<dbReference type="AlphaFoldDB" id="A0A919GBW1"/>
<evidence type="ECO:0000256" key="5">
    <source>
        <dbReference type="SAM" id="MobiDB-lite"/>
    </source>
</evidence>
<dbReference type="PROSITE" id="PS50977">
    <property type="entry name" value="HTH_TETR_2"/>
    <property type="match status" value="1"/>
</dbReference>
<dbReference type="InterPro" id="IPR001647">
    <property type="entry name" value="HTH_TetR"/>
</dbReference>
<dbReference type="GO" id="GO:0003700">
    <property type="term" value="F:DNA-binding transcription factor activity"/>
    <property type="evidence" value="ECO:0007669"/>
    <property type="project" value="TreeGrafter"/>
</dbReference>
<dbReference type="GeneID" id="95356587"/>
<dbReference type="Pfam" id="PF21597">
    <property type="entry name" value="TetR_C_43"/>
    <property type="match status" value="1"/>
</dbReference>
<evidence type="ECO:0000313" key="8">
    <source>
        <dbReference type="Proteomes" id="UP000617734"/>
    </source>
</evidence>